<dbReference type="InterPro" id="IPR050571">
    <property type="entry name" value="Class-IV_PLP-Dep_Aminotrnsfr"/>
</dbReference>
<dbReference type="InterPro" id="IPR001544">
    <property type="entry name" value="Aminotrans_IV"/>
</dbReference>
<protein>
    <submittedName>
        <fullName evidence="6">Branched-chain amino acid aminotransferase</fullName>
    </submittedName>
</protein>
<dbReference type="Proteomes" id="UP000198597">
    <property type="component" value="Unassembled WGS sequence"/>
</dbReference>
<dbReference type="InterPro" id="IPR018300">
    <property type="entry name" value="Aminotrans_IV_CS"/>
</dbReference>
<dbReference type="GO" id="GO:0008483">
    <property type="term" value="F:transaminase activity"/>
    <property type="evidence" value="ECO:0007669"/>
    <property type="project" value="UniProtKB-KW"/>
</dbReference>
<accession>A0A1H0USJ6</accession>
<dbReference type="Gene3D" id="3.30.470.10">
    <property type="match status" value="1"/>
</dbReference>
<dbReference type="GO" id="GO:0008652">
    <property type="term" value="P:amino acid biosynthetic process"/>
    <property type="evidence" value="ECO:0007669"/>
    <property type="project" value="UniProtKB-ARBA"/>
</dbReference>
<keyword evidence="3 5" id="KW-0663">Pyridoxal phosphate</keyword>
<evidence type="ECO:0000256" key="4">
    <source>
        <dbReference type="RuleBase" id="RU004106"/>
    </source>
</evidence>
<dbReference type="FunFam" id="3.20.10.10:FF:000002">
    <property type="entry name" value="D-alanine aminotransferase"/>
    <property type="match status" value="1"/>
</dbReference>
<dbReference type="InterPro" id="IPR043132">
    <property type="entry name" value="BCAT-like_C"/>
</dbReference>
<sequence length="263" mass="30641">MEAINSFFIEDGHLDSTKNFNDEKNSKDKIIYEVIRINNGEPLFLEIHLKRMEKSFNLMDKSFPYEYNKIAEYLERVISANHKKEGNVKITFNIDEDLMKVFYIKHIYPTDEMYKNGVDTILYHGERHNPNAKVIDCKFREKVNEEIKKKNAFEAILVDNNGYVTEGSKSNIFLIKDNKLFTSKIEAVLPGVTREKIIEIAKSENIDFEEKNSKYTELEEIDAMFISGTSPGILPISKVDSIIMNVDNEIMRKLMDLYNNKNV</sequence>
<evidence type="ECO:0000256" key="5">
    <source>
        <dbReference type="RuleBase" id="RU004516"/>
    </source>
</evidence>
<organism evidence="6 7">
    <name type="scientific">Clostridium gasigenes</name>
    <dbReference type="NCBI Taxonomy" id="94869"/>
    <lineage>
        <taxon>Bacteria</taxon>
        <taxon>Bacillati</taxon>
        <taxon>Bacillota</taxon>
        <taxon>Clostridia</taxon>
        <taxon>Eubacteriales</taxon>
        <taxon>Clostridiaceae</taxon>
        <taxon>Clostridium</taxon>
    </lineage>
</organism>
<keyword evidence="7" id="KW-1185">Reference proteome</keyword>
<evidence type="ECO:0000313" key="7">
    <source>
        <dbReference type="Proteomes" id="UP000198597"/>
    </source>
</evidence>
<dbReference type="InterPro" id="IPR036038">
    <property type="entry name" value="Aminotransferase-like"/>
</dbReference>
<name>A0A1H0USJ6_9CLOT</name>
<dbReference type="PROSITE" id="PS00770">
    <property type="entry name" value="AA_TRANSFER_CLASS_4"/>
    <property type="match status" value="1"/>
</dbReference>
<dbReference type="InterPro" id="IPR043131">
    <property type="entry name" value="BCAT-like_N"/>
</dbReference>
<evidence type="ECO:0000256" key="2">
    <source>
        <dbReference type="ARBA" id="ARBA00009320"/>
    </source>
</evidence>
<dbReference type="Pfam" id="PF01063">
    <property type="entry name" value="Aminotran_4"/>
    <property type="match status" value="1"/>
</dbReference>
<dbReference type="OrthoDB" id="9805628at2"/>
<evidence type="ECO:0000313" key="6">
    <source>
        <dbReference type="EMBL" id="SDP69174.1"/>
    </source>
</evidence>
<dbReference type="RefSeq" id="WP_089971803.1">
    <property type="nucleotide sequence ID" value="NZ_FNJM01000012.1"/>
</dbReference>
<dbReference type="SUPFAM" id="SSF56752">
    <property type="entry name" value="D-aminoacid aminotransferase-like PLP-dependent enzymes"/>
    <property type="match status" value="1"/>
</dbReference>
<dbReference type="EMBL" id="FNJM01000012">
    <property type="protein sequence ID" value="SDP69174.1"/>
    <property type="molecule type" value="Genomic_DNA"/>
</dbReference>
<dbReference type="CDD" id="cd00449">
    <property type="entry name" value="PLPDE_IV"/>
    <property type="match status" value="1"/>
</dbReference>
<dbReference type="Gene3D" id="3.20.10.10">
    <property type="entry name" value="D-amino Acid Aminotransferase, subunit A, domain 2"/>
    <property type="match status" value="1"/>
</dbReference>
<keyword evidence="6" id="KW-0808">Transferase</keyword>
<dbReference type="GO" id="GO:0046394">
    <property type="term" value="P:carboxylic acid biosynthetic process"/>
    <property type="evidence" value="ECO:0007669"/>
    <property type="project" value="UniProtKB-ARBA"/>
</dbReference>
<evidence type="ECO:0000256" key="3">
    <source>
        <dbReference type="ARBA" id="ARBA00022898"/>
    </source>
</evidence>
<dbReference type="AlphaFoldDB" id="A0A1H0USJ6"/>
<evidence type="ECO:0000256" key="1">
    <source>
        <dbReference type="ARBA" id="ARBA00001933"/>
    </source>
</evidence>
<dbReference type="PANTHER" id="PTHR42743:SF11">
    <property type="entry name" value="AMINODEOXYCHORISMATE LYASE"/>
    <property type="match status" value="1"/>
</dbReference>
<comment type="cofactor">
    <cofactor evidence="1 5">
        <name>pyridoxal 5'-phosphate</name>
        <dbReference type="ChEBI" id="CHEBI:597326"/>
    </cofactor>
</comment>
<dbReference type="STRING" id="94869.SAMN04488529_11268"/>
<reference evidence="6 7" key="1">
    <citation type="submission" date="2016-10" db="EMBL/GenBank/DDBJ databases">
        <authorList>
            <person name="de Groot N.N."/>
        </authorList>
    </citation>
    <scope>NUCLEOTIDE SEQUENCE [LARGE SCALE GENOMIC DNA]</scope>
    <source>
        <strain evidence="6 7">DSM 12272</strain>
    </source>
</reference>
<dbReference type="PANTHER" id="PTHR42743">
    <property type="entry name" value="AMINO-ACID AMINOTRANSFERASE"/>
    <property type="match status" value="1"/>
</dbReference>
<proteinExistence type="inferred from homology"/>
<gene>
    <name evidence="6" type="ORF">SAMN04488529_11268</name>
</gene>
<keyword evidence="6" id="KW-0032">Aminotransferase</keyword>
<comment type="similarity">
    <text evidence="2 4">Belongs to the class-IV pyridoxal-phosphate-dependent aminotransferase family.</text>
</comment>
<dbReference type="GO" id="GO:0005829">
    <property type="term" value="C:cytosol"/>
    <property type="evidence" value="ECO:0007669"/>
    <property type="project" value="TreeGrafter"/>
</dbReference>